<dbReference type="EMBL" id="JAPDMQ010000718">
    <property type="protein sequence ID" value="KAK0521022.1"/>
    <property type="molecule type" value="Genomic_DNA"/>
</dbReference>
<name>A0AAN6JHM0_9BASI</name>
<dbReference type="GO" id="GO:0032511">
    <property type="term" value="P:late endosome to vacuole transport via multivesicular body sorting pathway"/>
    <property type="evidence" value="ECO:0007669"/>
    <property type="project" value="TreeGrafter"/>
</dbReference>
<evidence type="ECO:0000313" key="3">
    <source>
        <dbReference type="EMBL" id="KAK0521022.1"/>
    </source>
</evidence>
<dbReference type="PANTHER" id="PTHR22761:SF96">
    <property type="entry name" value="BCDNA.GH08385"/>
    <property type="match status" value="1"/>
</dbReference>
<sequence>MADASRAPPRALTLPAFLAAHPAAQPPKAVLPALYADLDAQRTSNPHAFTASLDKWHALLADAALLAVQLGTSNTTDHLVLHADNALQANWSIRGLGRPLGLGTVVSQLASERHLIRVSEFLASSQPLQSPLNTVRSSSSGQTLGRLALRMLSAPLWWSLAQIGIGGAWTADDDEHGSSSHGEGSAFWKKNVQGDWVLWRNLERITAAVLEAHYSSAASPIDHLYSPELLRTVLLPKAQKILKESGSTGAEADSPGSLSELDVKVVLKHLSRDKRLALVDSSGQAIKFASNQHAPGSVEKISESDRGIVQVRDAHSRLERQVGEVEVRIADRDARIRNALRAQPKQLAQAKTYLTSKKALEELLKRRLGALEMMSSVLLKLEQASGDIEIMQAYDKSTTTLKSLLSHPSLNLDKVEDTMAALSDAMADHTEVDDAIRAGSEGIAGQSGAADIDEDELERELAALEAESAREKQEAKAANAEAAAAAAAIGGASSSAGASALAAPSAPAGALGNTATAQGEQAQAATQQAEALLES</sequence>
<keyword evidence="4" id="KW-1185">Reference proteome</keyword>
<dbReference type="Pfam" id="PF03357">
    <property type="entry name" value="Snf7"/>
    <property type="match status" value="1"/>
</dbReference>
<dbReference type="Proteomes" id="UP001176521">
    <property type="component" value="Unassembled WGS sequence"/>
</dbReference>
<feature type="region of interest" description="Disordered" evidence="2">
    <location>
        <begin position="496"/>
        <end position="535"/>
    </location>
</feature>
<proteinExistence type="predicted"/>
<dbReference type="GO" id="GO:0009898">
    <property type="term" value="C:cytoplasmic side of plasma membrane"/>
    <property type="evidence" value="ECO:0007669"/>
    <property type="project" value="TreeGrafter"/>
</dbReference>
<dbReference type="GO" id="GO:0005771">
    <property type="term" value="C:multivesicular body"/>
    <property type="evidence" value="ECO:0007669"/>
    <property type="project" value="TreeGrafter"/>
</dbReference>
<dbReference type="InterPro" id="IPR005024">
    <property type="entry name" value="Snf7_fam"/>
</dbReference>
<comment type="caution">
    <text evidence="3">The sequence shown here is derived from an EMBL/GenBank/DDBJ whole genome shotgun (WGS) entry which is preliminary data.</text>
</comment>
<accession>A0AAN6JHM0</accession>
<keyword evidence="1" id="KW-0175">Coiled coil</keyword>
<organism evidence="3 4">
    <name type="scientific">Tilletia horrida</name>
    <dbReference type="NCBI Taxonomy" id="155126"/>
    <lineage>
        <taxon>Eukaryota</taxon>
        <taxon>Fungi</taxon>
        <taxon>Dikarya</taxon>
        <taxon>Basidiomycota</taxon>
        <taxon>Ustilaginomycotina</taxon>
        <taxon>Exobasidiomycetes</taxon>
        <taxon>Tilletiales</taxon>
        <taxon>Tilletiaceae</taxon>
        <taxon>Tilletia</taxon>
    </lineage>
</organism>
<gene>
    <name evidence="3" type="ORF">OC842_006911</name>
</gene>
<dbReference type="GO" id="GO:0006900">
    <property type="term" value="P:vesicle budding from membrane"/>
    <property type="evidence" value="ECO:0007669"/>
    <property type="project" value="TreeGrafter"/>
</dbReference>
<evidence type="ECO:0000256" key="1">
    <source>
        <dbReference type="SAM" id="Coils"/>
    </source>
</evidence>
<evidence type="ECO:0000313" key="4">
    <source>
        <dbReference type="Proteomes" id="UP001176521"/>
    </source>
</evidence>
<evidence type="ECO:0000256" key="2">
    <source>
        <dbReference type="SAM" id="MobiDB-lite"/>
    </source>
</evidence>
<feature type="coiled-coil region" evidence="1">
    <location>
        <begin position="412"/>
        <end position="483"/>
    </location>
</feature>
<evidence type="ECO:0008006" key="5">
    <source>
        <dbReference type="Google" id="ProtNLM"/>
    </source>
</evidence>
<dbReference type="GO" id="GO:0000815">
    <property type="term" value="C:ESCRT III complex"/>
    <property type="evidence" value="ECO:0007669"/>
    <property type="project" value="TreeGrafter"/>
</dbReference>
<dbReference type="PANTHER" id="PTHR22761">
    <property type="entry name" value="CHARGED MULTIVESICULAR BODY PROTEIN"/>
    <property type="match status" value="1"/>
</dbReference>
<dbReference type="AlphaFoldDB" id="A0AAN6JHM0"/>
<dbReference type="Gene3D" id="6.10.140.1230">
    <property type="match status" value="1"/>
</dbReference>
<protein>
    <recommendedName>
        <fullName evidence="5">Charged multivesicular body protein 7</fullName>
    </recommendedName>
</protein>
<reference evidence="3" key="1">
    <citation type="journal article" date="2023" name="PhytoFront">
        <title>Draft Genome Resources of Seven Strains of Tilletia horrida, Causal Agent of Kernel Smut of Rice.</title>
        <authorList>
            <person name="Khanal S."/>
            <person name="Antony Babu S."/>
            <person name="Zhou X.G."/>
        </authorList>
    </citation>
    <scope>NUCLEOTIDE SEQUENCE</scope>
    <source>
        <strain evidence="3">TX3</strain>
    </source>
</reference>